<name>A0ABX1MMP3_9RHOO</name>
<keyword evidence="1" id="KW-0472">Membrane</keyword>
<sequence>MRDGIYLMASAIALAAIGWVFWHFAGESGFEIISTVALVAVVADNIRLRRLLRSSRSN</sequence>
<dbReference type="EMBL" id="WTVR01000003">
    <property type="protein sequence ID" value="NMF87309.1"/>
    <property type="molecule type" value="Genomic_DNA"/>
</dbReference>
<comment type="caution">
    <text evidence="2">The sequence shown here is derived from an EMBL/GenBank/DDBJ whole genome shotgun (WGS) entry which is preliminary data.</text>
</comment>
<evidence type="ECO:0000313" key="2">
    <source>
        <dbReference type="EMBL" id="NMF87309.1"/>
    </source>
</evidence>
<reference evidence="2 3" key="1">
    <citation type="submission" date="2019-12" db="EMBL/GenBank/DDBJ databases">
        <title>Comparative genomics gives insights into the taxonomy of the Azoarcus-Aromatoleum group and reveals separate origins of nif in the plant-associated Azoarcus and non-plant-associated Aromatoleum sub-groups.</title>
        <authorList>
            <person name="Lafos M."/>
            <person name="Maluk M."/>
            <person name="Batista M."/>
            <person name="Junghare M."/>
            <person name="Carmona M."/>
            <person name="Faoro H."/>
            <person name="Cruz L.M."/>
            <person name="Battistoni F."/>
            <person name="De Souza E."/>
            <person name="Pedrosa F."/>
            <person name="Chen W.-M."/>
            <person name="Poole P.S."/>
            <person name="Dixon R.A."/>
            <person name="James E.K."/>
        </authorList>
    </citation>
    <scope>NUCLEOTIDE SEQUENCE [LARGE SCALE GENOMIC DNA]</scope>
    <source>
        <strain evidence="2 3">ToN1</strain>
    </source>
</reference>
<dbReference type="RefSeq" id="WP_169204746.1">
    <property type="nucleotide sequence ID" value="NZ_CP059560.1"/>
</dbReference>
<keyword evidence="1" id="KW-1133">Transmembrane helix</keyword>
<organism evidence="2 3">
    <name type="scientific">Aromatoleum petrolei</name>
    <dbReference type="NCBI Taxonomy" id="76116"/>
    <lineage>
        <taxon>Bacteria</taxon>
        <taxon>Pseudomonadati</taxon>
        <taxon>Pseudomonadota</taxon>
        <taxon>Betaproteobacteria</taxon>
        <taxon>Rhodocyclales</taxon>
        <taxon>Rhodocyclaceae</taxon>
        <taxon>Aromatoleum</taxon>
    </lineage>
</organism>
<accession>A0ABX1MMP3</accession>
<keyword evidence="3" id="KW-1185">Reference proteome</keyword>
<gene>
    <name evidence="2" type="ORF">GPA26_02330</name>
</gene>
<evidence type="ECO:0000256" key="1">
    <source>
        <dbReference type="SAM" id="Phobius"/>
    </source>
</evidence>
<dbReference type="Proteomes" id="UP000652074">
    <property type="component" value="Unassembled WGS sequence"/>
</dbReference>
<proteinExistence type="predicted"/>
<keyword evidence="1" id="KW-0812">Transmembrane</keyword>
<evidence type="ECO:0000313" key="3">
    <source>
        <dbReference type="Proteomes" id="UP000652074"/>
    </source>
</evidence>
<protein>
    <submittedName>
        <fullName evidence="2">Uncharacterized protein</fullName>
    </submittedName>
</protein>
<feature type="transmembrane region" description="Helical" evidence="1">
    <location>
        <begin position="5"/>
        <end position="22"/>
    </location>
</feature>